<proteinExistence type="predicted"/>
<organism evidence="1 2">
    <name type="scientific">Sphaerobolus stellatus (strain SS14)</name>
    <dbReference type="NCBI Taxonomy" id="990650"/>
    <lineage>
        <taxon>Eukaryota</taxon>
        <taxon>Fungi</taxon>
        <taxon>Dikarya</taxon>
        <taxon>Basidiomycota</taxon>
        <taxon>Agaricomycotina</taxon>
        <taxon>Agaricomycetes</taxon>
        <taxon>Phallomycetidae</taxon>
        <taxon>Geastrales</taxon>
        <taxon>Sphaerobolaceae</taxon>
        <taxon>Sphaerobolus</taxon>
    </lineage>
</organism>
<feature type="non-terminal residue" evidence="1">
    <location>
        <position position="1"/>
    </location>
</feature>
<feature type="non-terminal residue" evidence="1">
    <location>
        <position position="188"/>
    </location>
</feature>
<dbReference type="HOGENOM" id="CLU_036419_0_0_1"/>
<sequence>LYRFGGTCKLLRISVQEFIPSLFNVNKRLGRFFDDPESFRRMQARSGTLISGSFVLQTLLREVWDSTDLDLYIWPQQLGYVKRWLIAAGYTEYNPNEAATNNIENNEEVSDLESDIMSEDNNNADEAHEPLTDYTVDHLKQVLFFLKEVNPEENLRIQIMIPELCPLQTILRFHSSTSFMICPYQLLR</sequence>
<reference evidence="1 2" key="1">
    <citation type="submission" date="2014-06" db="EMBL/GenBank/DDBJ databases">
        <title>Evolutionary Origins and Diversification of the Mycorrhizal Mutualists.</title>
        <authorList>
            <consortium name="DOE Joint Genome Institute"/>
            <consortium name="Mycorrhizal Genomics Consortium"/>
            <person name="Kohler A."/>
            <person name="Kuo A."/>
            <person name="Nagy L.G."/>
            <person name="Floudas D."/>
            <person name="Copeland A."/>
            <person name="Barry K.W."/>
            <person name="Cichocki N."/>
            <person name="Veneault-Fourrey C."/>
            <person name="LaButti K."/>
            <person name="Lindquist E.A."/>
            <person name="Lipzen A."/>
            <person name="Lundell T."/>
            <person name="Morin E."/>
            <person name="Murat C."/>
            <person name="Riley R."/>
            <person name="Ohm R."/>
            <person name="Sun H."/>
            <person name="Tunlid A."/>
            <person name="Henrissat B."/>
            <person name="Grigoriev I.V."/>
            <person name="Hibbett D.S."/>
            <person name="Martin F."/>
        </authorList>
    </citation>
    <scope>NUCLEOTIDE SEQUENCE [LARGE SCALE GENOMIC DNA]</scope>
    <source>
        <strain evidence="1 2">SS14</strain>
    </source>
</reference>
<keyword evidence="2" id="KW-1185">Reference proteome</keyword>
<dbReference type="AlphaFoldDB" id="A0A0C9UDV4"/>
<name>A0A0C9UDV4_SPHS4</name>
<accession>A0A0C9UDV4</accession>
<protein>
    <submittedName>
        <fullName evidence="1">Uncharacterized protein</fullName>
    </submittedName>
</protein>
<dbReference type="Proteomes" id="UP000054279">
    <property type="component" value="Unassembled WGS sequence"/>
</dbReference>
<dbReference type="EMBL" id="KN837220">
    <property type="protein sequence ID" value="KIJ32884.1"/>
    <property type="molecule type" value="Genomic_DNA"/>
</dbReference>
<evidence type="ECO:0000313" key="1">
    <source>
        <dbReference type="EMBL" id="KIJ32884.1"/>
    </source>
</evidence>
<dbReference type="OrthoDB" id="3041043at2759"/>
<evidence type="ECO:0000313" key="2">
    <source>
        <dbReference type="Proteomes" id="UP000054279"/>
    </source>
</evidence>
<gene>
    <name evidence="1" type="ORF">M422DRAFT_100702</name>
</gene>